<dbReference type="AlphaFoldDB" id="A0A3E0LCB2"/>
<dbReference type="EMBL" id="QQWC01000001">
    <property type="protein sequence ID" value="REJ45056.1"/>
    <property type="molecule type" value="Genomic_DNA"/>
</dbReference>
<evidence type="ECO:0000313" key="1">
    <source>
        <dbReference type="EMBL" id="REJ45056.1"/>
    </source>
</evidence>
<comment type="caution">
    <text evidence="1">The sequence shown here is derived from an EMBL/GenBank/DDBJ whole genome shotgun (WGS) entry which is preliminary data.</text>
</comment>
<gene>
    <name evidence="1" type="ORF">DWQ54_01930</name>
</gene>
<sequence length="41" mass="4705">MIQINYPNPSIFILVEAIGLVQCDRHLSKDRQVILNPVIKD</sequence>
<dbReference type="Proteomes" id="UP000256873">
    <property type="component" value="Unassembled WGS sequence"/>
</dbReference>
<proteinExistence type="predicted"/>
<protein>
    <submittedName>
        <fullName evidence="1">Transporter</fullName>
    </submittedName>
</protein>
<accession>A0A3E0LCB2</accession>
<reference evidence="1 2" key="1">
    <citation type="submission" date="2017-10" db="EMBL/GenBank/DDBJ databases">
        <title>A large-scale comparative metagenomic study reveals the eutrophication-driven functional interactions in six Microcystis-epibionts communities.</title>
        <authorList>
            <person name="Li Q."/>
            <person name="Lin F."/>
        </authorList>
    </citation>
    <scope>NUCLEOTIDE SEQUENCE [LARGE SCALE GENOMIC DNA]</scope>
    <source>
        <strain evidence="1">TF09</strain>
    </source>
</reference>
<organism evidence="1 2">
    <name type="scientific">Microcystis flos-aquae TF09</name>
    <dbReference type="NCBI Taxonomy" id="2060473"/>
    <lineage>
        <taxon>Bacteria</taxon>
        <taxon>Bacillati</taxon>
        <taxon>Cyanobacteriota</taxon>
        <taxon>Cyanophyceae</taxon>
        <taxon>Oscillatoriophycideae</taxon>
        <taxon>Chroococcales</taxon>
        <taxon>Microcystaceae</taxon>
        <taxon>Microcystis</taxon>
    </lineage>
</organism>
<evidence type="ECO:0000313" key="2">
    <source>
        <dbReference type="Proteomes" id="UP000256873"/>
    </source>
</evidence>
<name>A0A3E0LCB2_9CHRO</name>